<name>A0A9Q5CRR3_CLOBE</name>
<accession>A0A9Q5CRR3</accession>
<dbReference type="EMBL" id="JABSXK010000001">
    <property type="protein sequence ID" value="NRV11470.1"/>
    <property type="molecule type" value="Genomic_DNA"/>
</dbReference>
<feature type="domain" description="GmrSD restriction endonucleases N-terminal" evidence="1">
    <location>
        <begin position="15"/>
        <end position="41"/>
    </location>
</feature>
<organism evidence="2 3">
    <name type="scientific">Clostridium beijerinckii</name>
    <name type="common">Clostridium MP</name>
    <dbReference type="NCBI Taxonomy" id="1520"/>
    <lineage>
        <taxon>Bacteria</taxon>
        <taxon>Bacillati</taxon>
        <taxon>Bacillota</taxon>
        <taxon>Clostridia</taxon>
        <taxon>Eubacteriales</taxon>
        <taxon>Clostridiaceae</taxon>
        <taxon>Clostridium</taxon>
    </lineage>
</organism>
<comment type="caution">
    <text evidence="2">The sequence shown here is derived from an EMBL/GenBank/DDBJ whole genome shotgun (WGS) entry which is preliminary data.</text>
</comment>
<dbReference type="Proteomes" id="UP000821656">
    <property type="component" value="Unassembled WGS sequence"/>
</dbReference>
<evidence type="ECO:0000313" key="2">
    <source>
        <dbReference type="EMBL" id="NRV11470.1"/>
    </source>
</evidence>
<dbReference type="InterPro" id="IPR004919">
    <property type="entry name" value="GmrSD_N"/>
</dbReference>
<proteinExistence type="predicted"/>
<evidence type="ECO:0000259" key="1">
    <source>
        <dbReference type="Pfam" id="PF03235"/>
    </source>
</evidence>
<protein>
    <submittedName>
        <fullName evidence="2">Uncharacterized protein with ParB-like and HNH nuclease domain</fullName>
    </submittedName>
</protein>
<reference evidence="2" key="1">
    <citation type="submission" date="2020-05" db="EMBL/GenBank/DDBJ databases">
        <title>Genomic insights into acetone-butanol-ethanol (ABE) fermentation by sequencing solventogenic clostridia strains.</title>
        <authorList>
            <person name="Brown S."/>
        </authorList>
    </citation>
    <scope>NUCLEOTIDE SEQUENCE</scope>
    <source>
        <strain evidence="2">DJ126</strain>
    </source>
</reference>
<sequence>MNYLKTRYYELESLKFVIPSYQRGYRWNEMQVKQFIEDIHEDKINLLNTKDSTRTLDIVFNLLL</sequence>
<evidence type="ECO:0000313" key="3">
    <source>
        <dbReference type="Proteomes" id="UP000821656"/>
    </source>
</evidence>
<dbReference type="Pfam" id="PF03235">
    <property type="entry name" value="GmrSD_N"/>
    <property type="match status" value="1"/>
</dbReference>
<gene>
    <name evidence="2" type="ORF">DFH45_004433</name>
</gene>
<dbReference type="RefSeq" id="WP_077307197.1">
    <property type="nucleotide sequence ID" value="NZ_CP016090.1"/>
</dbReference>
<dbReference type="AlphaFoldDB" id="A0A9Q5CRR3"/>